<evidence type="ECO:0000256" key="2">
    <source>
        <dbReference type="ARBA" id="ARBA00023027"/>
    </source>
</evidence>
<protein>
    <recommendedName>
        <fullName evidence="3">NAD-dependent protein deacylase</fullName>
        <ecNumber evidence="3">2.3.1.286</ecNumber>
    </recommendedName>
    <alternativeName>
        <fullName evidence="3">Regulatory protein SIR2 homolog</fullName>
    </alternativeName>
</protein>
<dbReference type="EMBL" id="CP011542">
    <property type="protein sequence ID" value="AKK04448.1"/>
    <property type="molecule type" value="Genomic_DNA"/>
</dbReference>
<evidence type="ECO:0000313" key="7">
    <source>
        <dbReference type="Proteomes" id="UP000035199"/>
    </source>
</evidence>
<dbReference type="GO" id="GO:0036054">
    <property type="term" value="F:protein-malonyllysine demalonylase activity"/>
    <property type="evidence" value="ECO:0007669"/>
    <property type="project" value="InterPro"/>
</dbReference>
<dbReference type="InterPro" id="IPR026591">
    <property type="entry name" value="Sirtuin_cat_small_dom_sf"/>
</dbReference>
<feature type="binding site" evidence="3">
    <location>
        <begin position="83"/>
        <end position="86"/>
    </location>
    <ligand>
        <name>NAD(+)</name>
        <dbReference type="ChEBI" id="CHEBI:57540"/>
    </ligand>
</feature>
<dbReference type="PATRIC" id="fig|571915.4.peg.95"/>
<keyword evidence="3 4" id="KW-0862">Zinc</keyword>
<organism evidence="6 7">
    <name type="scientific">Corynebacterium mustelae</name>
    <dbReference type="NCBI Taxonomy" id="571915"/>
    <lineage>
        <taxon>Bacteria</taxon>
        <taxon>Bacillati</taxon>
        <taxon>Actinomycetota</taxon>
        <taxon>Actinomycetes</taxon>
        <taxon>Mycobacteriales</taxon>
        <taxon>Corynebacteriaceae</taxon>
        <taxon>Corynebacterium</taxon>
    </lineage>
</organism>
<accession>A0A0G3GY28</accession>
<feature type="binding site" evidence="3 4">
    <location>
        <position position="112"/>
    </location>
    <ligand>
        <name>Zn(2+)</name>
        <dbReference type="ChEBI" id="CHEBI:29105"/>
    </ligand>
</feature>
<evidence type="ECO:0000256" key="4">
    <source>
        <dbReference type="PROSITE-ProRule" id="PRU00236"/>
    </source>
</evidence>
<comment type="function">
    <text evidence="3">NAD-dependent lysine deacetylase and desuccinylase that specifically removes acetyl and succinyl groups on target proteins. Modulates the activities of several proteins which are inactive in their acylated form.</text>
</comment>
<evidence type="ECO:0000256" key="1">
    <source>
        <dbReference type="ARBA" id="ARBA00022679"/>
    </source>
</evidence>
<keyword evidence="3 4" id="KW-0479">Metal-binding</keyword>
<comment type="domain">
    <text evidence="3">2 residues (Tyr-49 and Arg-52) present in a large hydrophobic pocket are probably involved in substrate specificity. They are important for desuccinylation activity, but dispensable for deacetylation activity.</text>
</comment>
<dbReference type="GO" id="GO:0017136">
    <property type="term" value="F:histone deacetylase activity, NAD-dependent"/>
    <property type="evidence" value="ECO:0007669"/>
    <property type="project" value="TreeGrafter"/>
</dbReference>
<dbReference type="Gene3D" id="3.30.1600.10">
    <property type="entry name" value="SIR2/SIRT2 'Small Domain"/>
    <property type="match status" value="1"/>
</dbReference>
<name>A0A0G3GY28_9CORY</name>
<dbReference type="Pfam" id="PF02146">
    <property type="entry name" value="SIR2"/>
    <property type="match status" value="1"/>
</dbReference>
<dbReference type="PANTHER" id="PTHR11085">
    <property type="entry name" value="NAD-DEPENDENT PROTEIN DEACYLASE SIRTUIN-5, MITOCHONDRIAL-RELATED"/>
    <property type="match status" value="1"/>
</dbReference>
<comment type="similarity">
    <text evidence="3">Belongs to the sirtuin family. Class III subfamily.</text>
</comment>
<feature type="binding site" evidence="3">
    <location>
        <position position="49"/>
    </location>
    <ligand>
        <name>substrate</name>
    </ligand>
</feature>
<reference evidence="7" key="2">
    <citation type="submission" date="2015-05" db="EMBL/GenBank/DDBJ databases">
        <title>Complete genome sequence of Corynebacterium mustelae DSM 45274, isolated from various tissues of a male ferret with lethal sepsis.</title>
        <authorList>
            <person name="Ruckert C."/>
            <person name="Albersmeier A."/>
            <person name="Winkler A."/>
            <person name="Tauch A."/>
        </authorList>
    </citation>
    <scope>NUCLEOTIDE SEQUENCE [LARGE SCALE GENOMIC DNA]</scope>
    <source>
        <strain evidence="7">DSM 45274</strain>
    </source>
</reference>
<comment type="subcellular location">
    <subcellularLocation>
        <location evidence="3">Cytoplasm</location>
    </subcellularLocation>
</comment>
<dbReference type="STRING" id="571915.CMUST_00455"/>
<reference evidence="6 7" key="1">
    <citation type="journal article" date="2015" name="Genome Announc.">
        <title>Complete Genome Sequence of the Type Strain Corynebacterium mustelae DSM 45274, Isolated from Various Tissues of a Male Ferret with Lethal Sepsis.</title>
        <authorList>
            <person name="Ruckert C."/>
            <person name="Eimer J."/>
            <person name="Winkler A."/>
            <person name="Tauch A."/>
        </authorList>
    </citation>
    <scope>NUCLEOTIDE SEQUENCE [LARGE SCALE GENOMIC DNA]</scope>
    <source>
        <strain evidence="6 7">DSM 45274</strain>
    </source>
</reference>
<dbReference type="InterPro" id="IPR026590">
    <property type="entry name" value="Ssirtuin_cat_dom"/>
</dbReference>
<feature type="domain" description="Deacetylase sirtuin-type" evidence="5">
    <location>
        <begin position="1"/>
        <end position="232"/>
    </location>
</feature>
<gene>
    <name evidence="3" type="primary">cobB</name>
    <name evidence="6" type="ORF">CMUST_00455</name>
</gene>
<comment type="cofactor">
    <cofactor evidence="3">
        <name>Zn(2+)</name>
        <dbReference type="ChEBI" id="CHEBI:29105"/>
    </cofactor>
    <text evidence="3">Binds 1 zinc ion per subunit.</text>
</comment>
<evidence type="ECO:0000256" key="3">
    <source>
        <dbReference type="HAMAP-Rule" id="MF_01121"/>
    </source>
</evidence>
<feature type="binding site" evidence="3 4">
    <location>
        <position position="134"/>
    </location>
    <ligand>
        <name>Zn(2+)</name>
        <dbReference type="ChEBI" id="CHEBI:29105"/>
    </ligand>
</feature>
<dbReference type="InterPro" id="IPR003000">
    <property type="entry name" value="Sirtuin"/>
</dbReference>
<dbReference type="GO" id="GO:0005737">
    <property type="term" value="C:cytoplasm"/>
    <property type="evidence" value="ECO:0007669"/>
    <property type="project" value="UniProtKB-SubCell"/>
</dbReference>
<keyword evidence="6" id="KW-0378">Hydrolase</keyword>
<comment type="caution">
    <text evidence="3">Lacks conserved residue(s) required for the propagation of feature annotation.</text>
</comment>
<feature type="binding site" evidence="3">
    <location>
        <position position="218"/>
    </location>
    <ligand>
        <name>NAD(+)</name>
        <dbReference type="ChEBI" id="CHEBI:57540"/>
    </ligand>
</feature>
<dbReference type="KEGG" id="cmv:CMUST_00455"/>
<comment type="catalytic activity">
    <reaction evidence="3">
        <text>N(6)-acetyl-L-lysyl-[protein] + NAD(+) + H2O = 2''-O-acetyl-ADP-D-ribose + nicotinamide + L-lysyl-[protein]</text>
        <dbReference type="Rhea" id="RHEA:43636"/>
        <dbReference type="Rhea" id="RHEA-COMP:9752"/>
        <dbReference type="Rhea" id="RHEA-COMP:10731"/>
        <dbReference type="ChEBI" id="CHEBI:15377"/>
        <dbReference type="ChEBI" id="CHEBI:17154"/>
        <dbReference type="ChEBI" id="CHEBI:29969"/>
        <dbReference type="ChEBI" id="CHEBI:57540"/>
        <dbReference type="ChEBI" id="CHEBI:61930"/>
        <dbReference type="ChEBI" id="CHEBI:83767"/>
        <dbReference type="EC" id="2.3.1.286"/>
    </reaction>
</comment>
<dbReference type="InterPro" id="IPR029035">
    <property type="entry name" value="DHS-like_NAD/FAD-binding_dom"/>
</dbReference>
<dbReference type="AlphaFoldDB" id="A0A0G3GY28"/>
<dbReference type="GO" id="GO:0070403">
    <property type="term" value="F:NAD+ binding"/>
    <property type="evidence" value="ECO:0007669"/>
    <property type="project" value="UniProtKB-UniRule"/>
</dbReference>
<keyword evidence="7" id="KW-1185">Reference proteome</keyword>
<dbReference type="EC" id="2.3.1.286" evidence="3"/>
<dbReference type="GO" id="GO:0008270">
    <property type="term" value="F:zinc ion binding"/>
    <property type="evidence" value="ECO:0007669"/>
    <property type="project" value="UniProtKB-UniRule"/>
</dbReference>
<feature type="binding site" evidence="3">
    <location>
        <position position="52"/>
    </location>
    <ligand>
        <name>substrate</name>
    </ligand>
</feature>
<dbReference type="PROSITE" id="PS50305">
    <property type="entry name" value="SIRTUIN"/>
    <property type="match status" value="1"/>
</dbReference>
<feature type="binding site" evidence="3 4">
    <location>
        <position position="109"/>
    </location>
    <ligand>
        <name>Zn(2+)</name>
        <dbReference type="ChEBI" id="CHEBI:29105"/>
    </ligand>
</feature>
<dbReference type="SUPFAM" id="SSF52467">
    <property type="entry name" value="DHS-like NAD/FAD-binding domain"/>
    <property type="match status" value="1"/>
</dbReference>
<evidence type="ECO:0000313" key="6">
    <source>
        <dbReference type="EMBL" id="AKK04448.1"/>
    </source>
</evidence>
<feature type="binding site" evidence="3 4">
    <location>
        <position position="137"/>
    </location>
    <ligand>
        <name>Zn(2+)</name>
        <dbReference type="ChEBI" id="CHEBI:29105"/>
    </ligand>
</feature>
<comment type="catalytic activity">
    <reaction evidence="3">
        <text>N(6)-succinyl-L-lysyl-[protein] + NAD(+) + H2O = 2''-O-succinyl-ADP-D-ribose + nicotinamide + L-lysyl-[protein]</text>
        <dbReference type="Rhea" id="RHEA:47668"/>
        <dbReference type="Rhea" id="RHEA-COMP:9752"/>
        <dbReference type="Rhea" id="RHEA-COMP:11877"/>
        <dbReference type="ChEBI" id="CHEBI:15377"/>
        <dbReference type="ChEBI" id="CHEBI:17154"/>
        <dbReference type="ChEBI" id="CHEBI:29969"/>
        <dbReference type="ChEBI" id="CHEBI:57540"/>
        <dbReference type="ChEBI" id="CHEBI:87830"/>
        <dbReference type="ChEBI" id="CHEBI:87832"/>
    </reaction>
</comment>
<dbReference type="Proteomes" id="UP000035199">
    <property type="component" value="Chromosome"/>
</dbReference>
<feature type="binding site" evidence="3">
    <location>
        <begin position="174"/>
        <end position="176"/>
    </location>
    <ligand>
        <name>NAD(+)</name>
        <dbReference type="ChEBI" id="CHEBI:57540"/>
    </ligand>
</feature>
<sequence>MFSGAGMSAESGLDTYRNDKTGLWENVDPKAMASISAWHRDPDPMWAWYLWRAHLASKAEPNAGHMALARWAKLVPEFHVTTQNIDNLHERAGQKSVSHLHGSLFAWRCTDCGTAASDISLIDAPVARLAPPSCEFCGGLIRPGVVWFGEALPEDEWLVAQHWMMNADLVVIVGTSGVVQPAASLPYVAHQLGTPIVEISPAKTELSALCSFSWDSTAAVALPLITQYVDNL</sequence>
<dbReference type="GO" id="GO:0036055">
    <property type="term" value="F:protein-succinyllysine desuccinylase activity"/>
    <property type="evidence" value="ECO:0007669"/>
    <property type="project" value="UniProtKB-UniRule"/>
</dbReference>
<dbReference type="InterPro" id="IPR027546">
    <property type="entry name" value="Sirtuin_class_III"/>
</dbReference>
<keyword evidence="1" id="KW-0808">Transferase</keyword>
<proteinExistence type="inferred from homology"/>
<feature type="active site" description="Proton acceptor" evidence="3 4">
    <location>
        <position position="101"/>
    </location>
</feature>
<dbReference type="InterPro" id="IPR050134">
    <property type="entry name" value="NAD-dep_sirtuin_deacylases"/>
</dbReference>
<dbReference type="PANTHER" id="PTHR11085:SF4">
    <property type="entry name" value="NAD-DEPENDENT PROTEIN DEACYLASE"/>
    <property type="match status" value="1"/>
</dbReference>
<dbReference type="HAMAP" id="MF_01121">
    <property type="entry name" value="Sirtuin_ClassIII"/>
    <property type="match status" value="1"/>
</dbReference>
<keyword evidence="2 3" id="KW-0520">NAD</keyword>
<evidence type="ECO:0000259" key="5">
    <source>
        <dbReference type="PROSITE" id="PS50305"/>
    </source>
</evidence>
<keyword evidence="3" id="KW-0963">Cytoplasm</keyword>
<dbReference type="NCBIfam" id="NF001753">
    <property type="entry name" value="PRK00481.1-3"/>
    <property type="match status" value="1"/>
</dbReference>
<dbReference type="Gene3D" id="3.40.50.1220">
    <property type="entry name" value="TPP-binding domain"/>
    <property type="match status" value="1"/>
</dbReference>